<keyword evidence="2" id="KW-1185">Reference proteome</keyword>
<gene>
    <name evidence="1" type="ORF">PR048_027864</name>
</gene>
<reference evidence="1 2" key="1">
    <citation type="submission" date="2023-02" db="EMBL/GenBank/DDBJ databases">
        <title>LHISI_Scaffold_Assembly.</title>
        <authorList>
            <person name="Stuart O.P."/>
            <person name="Cleave R."/>
            <person name="Magrath M.J.L."/>
            <person name="Mikheyev A.S."/>
        </authorList>
    </citation>
    <scope>NUCLEOTIDE SEQUENCE [LARGE SCALE GENOMIC DNA]</scope>
    <source>
        <strain evidence="1">Daus_M_001</strain>
        <tissue evidence="1">Leg muscle</tissue>
    </source>
</reference>
<proteinExistence type="predicted"/>
<evidence type="ECO:0000313" key="1">
    <source>
        <dbReference type="EMBL" id="KAJ8871541.1"/>
    </source>
</evidence>
<organism evidence="1 2">
    <name type="scientific">Dryococelus australis</name>
    <dbReference type="NCBI Taxonomy" id="614101"/>
    <lineage>
        <taxon>Eukaryota</taxon>
        <taxon>Metazoa</taxon>
        <taxon>Ecdysozoa</taxon>
        <taxon>Arthropoda</taxon>
        <taxon>Hexapoda</taxon>
        <taxon>Insecta</taxon>
        <taxon>Pterygota</taxon>
        <taxon>Neoptera</taxon>
        <taxon>Polyneoptera</taxon>
        <taxon>Phasmatodea</taxon>
        <taxon>Verophasmatodea</taxon>
        <taxon>Anareolatae</taxon>
        <taxon>Phasmatidae</taxon>
        <taxon>Eurycanthinae</taxon>
        <taxon>Dryococelus</taxon>
    </lineage>
</organism>
<name>A0ABQ9GHR3_9NEOP</name>
<dbReference type="Proteomes" id="UP001159363">
    <property type="component" value="Chromosome 11"/>
</dbReference>
<dbReference type="EMBL" id="JARBHB010000012">
    <property type="protein sequence ID" value="KAJ8871541.1"/>
    <property type="molecule type" value="Genomic_DNA"/>
</dbReference>
<accession>A0ABQ9GHR3</accession>
<comment type="caution">
    <text evidence="1">The sequence shown here is derived from an EMBL/GenBank/DDBJ whole genome shotgun (WGS) entry which is preliminary data.</text>
</comment>
<evidence type="ECO:0000313" key="2">
    <source>
        <dbReference type="Proteomes" id="UP001159363"/>
    </source>
</evidence>
<protein>
    <recommendedName>
        <fullName evidence="3">Tesmin/TSO1-like CXC domain-containing protein</fullName>
    </recommendedName>
</protein>
<evidence type="ECO:0008006" key="3">
    <source>
        <dbReference type="Google" id="ProtNLM"/>
    </source>
</evidence>
<sequence length="498" mass="55854">MERLAYGVAGELLPQERRRNNTGQRNIRFSACMMDQHNDGLFFHCYRDYRDICSYNPFGRSDEHLLSISGGFIADNSINCDSAHEVGIAAIDRMTRNNQTYADLQLKRKDKKVQINSNQLFRRIICQMPCGAKQIDLESCLCSELTTLTPSLFDDHSLRNPGSKSRLIPLKERKATPTDEIPSYSTFVIDGGDFLNRVIWPNAYTHKGVCNSYHACLEHAEQGSLQEQLLSLWRLNEAGHHARQAAADADTDAIVIQTATEETKNRENVVAVGEYTDLLVLLIELVPPSLNLYFMIPKTKFASRKVFRVIQTNLCYIKNYVLFVHVMSGCDSTSAPYRVGKVKSFKKIEYSNIRKLVDPFNATGISQDEAAAAEPLIVSLQTNCFICLFFPRLQQLQENKVFRCMYKCSYGEASLFLQVSGVVNGEHTPVPTLQVAAPEIIMKQISCNCISYCERPCSCRRAGLKCSPMCGRCAGDGCANLAEVVDDSGEQTHSLLDE</sequence>